<dbReference type="Proteomes" id="UP000559027">
    <property type="component" value="Unassembled WGS sequence"/>
</dbReference>
<evidence type="ECO:0000256" key="5">
    <source>
        <dbReference type="ARBA" id="ARBA00022525"/>
    </source>
</evidence>
<evidence type="ECO:0000256" key="8">
    <source>
        <dbReference type="ARBA" id="ARBA00022801"/>
    </source>
</evidence>
<reference evidence="11 12" key="1">
    <citation type="journal article" date="2020" name="ISME J.">
        <title>Uncovering the hidden diversity of litter-decomposition mechanisms in mushroom-forming fungi.</title>
        <authorList>
            <person name="Floudas D."/>
            <person name="Bentzer J."/>
            <person name="Ahren D."/>
            <person name="Johansson T."/>
            <person name="Persson P."/>
            <person name="Tunlid A."/>
        </authorList>
    </citation>
    <scope>NUCLEOTIDE SEQUENCE [LARGE SCALE GENOMIC DNA]</scope>
    <source>
        <strain evidence="11 12">CBS 146.42</strain>
    </source>
</reference>
<dbReference type="GO" id="GO:0046103">
    <property type="term" value="P:inosine biosynthetic process"/>
    <property type="evidence" value="ECO:0007669"/>
    <property type="project" value="TreeGrafter"/>
</dbReference>
<name>A0A8H5G430_9AGAR</name>
<comment type="cofactor">
    <cofactor evidence="1">
        <name>Zn(2+)</name>
        <dbReference type="ChEBI" id="CHEBI:29105"/>
    </cofactor>
</comment>
<evidence type="ECO:0000256" key="4">
    <source>
        <dbReference type="ARBA" id="ARBA00012784"/>
    </source>
</evidence>
<keyword evidence="7" id="KW-0732">Signal</keyword>
<gene>
    <name evidence="11" type="ORF">D9756_001350</name>
</gene>
<feature type="domain" description="Adenosine deaminase" evidence="10">
    <location>
        <begin position="246"/>
        <end position="516"/>
    </location>
</feature>
<evidence type="ECO:0000256" key="1">
    <source>
        <dbReference type="ARBA" id="ARBA00001947"/>
    </source>
</evidence>
<dbReference type="InterPro" id="IPR001365">
    <property type="entry name" value="A_deaminase_dom"/>
</dbReference>
<evidence type="ECO:0000313" key="12">
    <source>
        <dbReference type="Proteomes" id="UP000559027"/>
    </source>
</evidence>
<keyword evidence="12" id="KW-1185">Reference proteome</keyword>
<dbReference type="GO" id="GO:0005576">
    <property type="term" value="C:extracellular region"/>
    <property type="evidence" value="ECO:0007669"/>
    <property type="project" value="UniProtKB-SubCell"/>
</dbReference>
<dbReference type="GO" id="GO:0006154">
    <property type="term" value="P:adenosine catabolic process"/>
    <property type="evidence" value="ECO:0007669"/>
    <property type="project" value="TreeGrafter"/>
</dbReference>
<dbReference type="Pfam" id="PF00962">
    <property type="entry name" value="A_deaminase"/>
    <property type="match status" value="1"/>
</dbReference>
<evidence type="ECO:0000313" key="11">
    <source>
        <dbReference type="EMBL" id="KAF5358069.1"/>
    </source>
</evidence>
<comment type="caution">
    <text evidence="11">The sequence shown here is derived from an EMBL/GenBank/DDBJ whole genome shotgun (WGS) entry which is preliminary data.</text>
</comment>
<dbReference type="AlphaFoldDB" id="A0A8H5G430"/>
<evidence type="ECO:0000259" key="10">
    <source>
        <dbReference type="Pfam" id="PF00962"/>
    </source>
</evidence>
<evidence type="ECO:0000256" key="2">
    <source>
        <dbReference type="ARBA" id="ARBA00004613"/>
    </source>
</evidence>
<comment type="similarity">
    <text evidence="3">Belongs to the metallo-dependent hydrolases superfamily. Adenosine and AMP deaminases family. ADGF subfamily.</text>
</comment>
<evidence type="ECO:0000256" key="7">
    <source>
        <dbReference type="ARBA" id="ARBA00022729"/>
    </source>
</evidence>
<dbReference type="PANTHER" id="PTHR11409:SF39">
    <property type="entry name" value="ADENOSINE DEAMINASE 2"/>
    <property type="match status" value="1"/>
</dbReference>
<dbReference type="InterPro" id="IPR032466">
    <property type="entry name" value="Metal_Hydrolase"/>
</dbReference>
<dbReference type="SUPFAM" id="SSF51556">
    <property type="entry name" value="Metallo-dependent hydrolases"/>
    <property type="match status" value="1"/>
</dbReference>
<dbReference type="GO" id="GO:0046872">
    <property type="term" value="F:metal ion binding"/>
    <property type="evidence" value="ECO:0007669"/>
    <property type="project" value="UniProtKB-KW"/>
</dbReference>
<dbReference type="PANTHER" id="PTHR11409">
    <property type="entry name" value="ADENOSINE DEAMINASE"/>
    <property type="match status" value="1"/>
</dbReference>
<dbReference type="GO" id="GO:0004000">
    <property type="term" value="F:adenosine deaminase activity"/>
    <property type="evidence" value="ECO:0007669"/>
    <property type="project" value="TreeGrafter"/>
</dbReference>
<keyword evidence="6" id="KW-0479">Metal-binding</keyword>
<evidence type="ECO:0000256" key="9">
    <source>
        <dbReference type="ARBA" id="ARBA00047764"/>
    </source>
</evidence>
<dbReference type="Gene3D" id="3.20.20.140">
    <property type="entry name" value="Metal-dependent hydrolases"/>
    <property type="match status" value="1"/>
</dbReference>
<dbReference type="EMBL" id="JAACJO010000005">
    <property type="protein sequence ID" value="KAF5358069.1"/>
    <property type="molecule type" value="Genomic_DNA"/>
</dbReference>
<proteinExistence type="inferred from homology"/>
<dbReference type="InterPro" id="IPR006330">
    <property type="entry name" value="Ado/ade_deaminase"/>
</dbReference>
<sequence length="537" mass="60528">MSPSVLENKVDYLKQREELIDADRALRRDRLFAESSSALKLEREADKVVRRIRAEEAVGVWKEDHLDVPHPFPGMEFLTGKGIIERTKIFKILSRMPKGALLHTHIGASGDPRVLLQLALKYSVMHVRVPERLTSANIGSSLPQFMAFPDDSVALEGLGITSTDYVPNSWVNVSKARDLFDTSLGGPEGFDQWVINGMTIRPAEAYGTHNTVEKIWKKFQSTFTVLGGLIRFLPIFKGYIKALLLSSVNDGIFYLEPRCDFFFANGIVTADGKRNVTSRDIVQLFEKTVHEVKEELRKEGRGDKFLGARMIYTAFKAVSPENLYWFLDDCISLKKQFPHLIAGFDLVGHEDTLRPIIDYIEPLLYFRKRQAEEGVEIPFIFHAGETLGDGNAADSNVYDAILLGSKRIGHGYSLVKHPKLMQMCRERNILLEVCPVSNEILRLTSSMPMHPLPIVLNNGIPVALGPDDPLIFGNAGLTYDFFQVLVASEINGLTTLSVLARDSILFSMMPPEEKSKALAIWEAEWKLFLEHIVFQYK</sequence>
<dbReference type="OrthoDB" id="7202371at2759"/>
<organism evidence="11 12">
    <name type="scientific">Leucocoprinus leucothites</name>
    <dbReference type="NCBI Taxonomy" id="201217"/>
    <lineage>
        <taxon>Eukaryota</taxon>
        <taxon>Fungi</taxon>
        <taxon>Dikarya</taxon>
        <taxon>Basidiomycota</taxon>
        <taxon>Agaricomycotina</taxon>
        <taxon>Agaricomycetes</taxon>
        <taxon>Agaricomycetidae</taxon>
        <taxon>Agaricales</taxon>
        <taxon>Agaricineae</taxon>
        <taxon>Agaricaceae</taxon>
        <taxon>Leucocoprinus</taxon>
    </lineage>
</organism>
<keyword evidence="8" id="KW-0378">Hydrolase</keyword>
<evidence type="ECO:0000256" key="6">
    <source>
        <dbReference type="ARBA" id="ARBA00022723"/>
    </source>
</evidence>
<protein>
    <recommendedName>
        <fullName evidence="4">adenosine deaminase</fullName>
        <ecNumber evidence="4">3.5.4.4</ecNumber>
    </recommendedName>
</protein>
<dbReference type="EC" id="3.5.4.4" evidence="4"/>
<keyword evidence="5" id="KW-0964">Secreted</keyword>
<comment type="subcellular location">
    <subcellularLocation>
        <location evidence="2">Secreted</location>
    </subcellularLocation>
</comment>
<comment type="catalytic activity">
    <reaction evidence="9">
        <text>adenosine + H2O + H(+) = inosine + NH4(+)</text>
        <dbReference type="Rhea" id="RHEA:24408"/>
        <dbReference type="ChEBI" id="CHEBI:15377"/>
        <dbReference type="ChEBI" id="CHEBI:15378"/>
        <dbReference type="ChEBI" id="CHEBI:16335"/>
        <dbReference type="ChEBI" id="CHEBI:17596"/>
        <dbReference type="ChEBI" id="CHEBI:28938"/>
        <dbReference type="EC" id="3.5.4.4"/>
    </reaction>
</comment>
<dbReference type="FunFam" id="3.20.20.140:FF:000017">
    <property type="entry name" value="Adenosine deaminase 2"/>
    <property type="match status" value="1"/>
</dbReference>
<accession>A0A8H5G430</accession>
<evidence type="ECO:0000256" key="3">
    <source>
        <dbReference type="ARBA" id="ARBA00006083"/>
    </source>
</evidence>